<keyword evidence="5" id="KW-1185">Reference proteome</keyword>
<reference evidence="4" key="1">
    <citation type="submission" date="2021-11" db="EMBL/GenBank/DDBJ databases">
        <title>Draft genome sequence of Alcaligenes endophyticus type strain CCUG 75668T.</title>
        <authorList>
            <person name="Salva-Serra F."/>
            <person name="Duran R.E."/>
            <person name="Seeger M."/>
            <person name="Moore E.R.B."/>
            <person name="Jaen-Luchoro D."/>
        </authorList>
    </citation>
    <scope>NUCLEOTIDE SEQUENCE</scope>
    <source>
        <strain evidence="4">CCUG 75668</strain>
    </source>
</reference>
<dbReference type="InterPro" id="IPR029045">
    <property type="entry name" value="ClpP/crotonase-like_dom_sf"/>
</dbReference>
<name>A0ABT8EL13_9BURK</name>
<dbReference type="Gene3D" id="3.90.226.10">
    <property type="entry name" value="2-enoyl-CoA Hydratase, Chain A, domain 1"/>
    <property type="match status" value="1"/>
</dbReference>
<accession>A0ABT8EL13</accession>
<evidence type="ECO:0000256" key="1">
    <source>
        <dbReference type="ARBA" id="ARBA00005254"/>
    </source>
</evidence>
<comment type="similarity">
    <text evidence="1">Belongs to the enoyl-CoA hydratase/isomerase family.</text>
</comment>
<comment type="caution">
    <text evidence="4">The sequence shown here is derived from an EMBL/GenBank/DDBJ whole genome shotgun (WGS) entry which is preliminary data.</text>
</comment>
<proteinExistence type="inferred from homology"/>
<keyword evidence="3" id="KW-0456">Lyase</keyword>
<sequence>MSVLYESIDGIALITINRPEKRNAMNAAVVNGLIEAWERFDQSDDQVAVLTGAGDQAFCVGADLSDLPGEVWRALPNFSVPCDKPIIAAVTGYVIGVGSSLTLYSDMIVASDTTQFIYPEAKVGVFQGIMGGFPKKMPYAVGLEWTTTGEPMSAERAHQIGFVNTVCPAGQQVEQAMALARKIANNAPLVVRTMKHLALQTLPVSPMDMYYPHKRRLDQIAQSQDAVEGVTAFSEKRKPRFQGL</sequence>
<evidence type="ECO:0000313" key="4">
    <source>
        <dbReference type="EMBL" id="MDN4121978.1"/>
    </source>
</evidence>
<dbReference type="PANTHER" id="PTHR11941:SF169">
    <property type="entry name" value="(7AS)-7A-METHYL-1,5-DIOXO-2,3,5,6,7,7A-HEXAHYDRO-1H-INDENE-CARBOXYL-COA HYDROLASE"/>
    <property type="match status" value="1"/>
</dbReference>
<dbReference type="CDD" id="cd06558">
    <property type="entry name" value="crotonase-like"/>
    <property type="match status" value="1"/>
</dbReference>
<keyword evidence="2" id="KW-0443">Lipid metabolism</keyword>
<dbReference type="Gene3D" id="1.10.12.10">
    <property type="entry name" value="Lyase 2-enoyl-coa Hydratase, Chain A, domain 2"/>
    <property type="match status" value="1"/>
</dbReference>
<dbReference type="EMBL" id="JAJHNU010000003">
    <property type="protein sequence ID" value="MDN4121978.1"/>
    <property type="molecule type" value="Genomic_DNA"/>
</dbReference>
<gene>
    <name evidence="4" type="ORF">LMS43_11835</name>
</gene>
<organism evidence="4 5">
    <name type="scientific">Alcaligenes endophyticus</name>
    <dbReference type="NCBI Taxonomy" id="1929088"/>
    <lineage>
        <taxon>Bacteria</taxon>
        <taxon>Pseudomonadati</taxon>
        <taxon>Pseudomonadota</taxon>
        <taxon>Betaproteobacteria</taxon>
        <taxon>Burkholderiales</taxon>
        <taxon>Alcaligenaceae</taxon>
        <taxon>Alcaligenes</taxon>
    </lineage>
</organism>
<dbReference type="RefSeq" id="WP_266123016.1">
    <property type="nucleotide sequence ID" value="NZ_JAJHNU010000003.1"/>
</dbReference>
<protein>
    <submittedName>
        <fullName evidence="4">Enoyl-CoA hydratase-related protein</fullName>
    </submittedName>
</protein>
<dbReference type="Proteomes" id="UP001168613">
    <property type="component" value="Unassembled WGS sequence"/>
</dbReference>
<dbReference type="Pfam" id="PF00378">
    <property type="entry name" value="ECH_1"/>
    <property type="match status" value="1"/>
</dbReference>
<dbReference type="PANTHER" id="PTHR11941">
    <property type="entry name" value="ENOYL-COA HYDRATASE-RELATED"/>
    <property type="match status" value="1"/>
</dbReference>
<evidence type="ECO:0000256" key="2">
    <source>
        <dbReference type="ARBA" id="ARBA00023098"/>
    </source>
</evidence>
<evidence type="ECO:0000256" key="3">
    <source>
        <dbReference type="ARBA" id="ARBA00023239"/>
    </source>
</evidence>
<evidence type="ECO:0000313" key="5">
    <source>
        <dbReference type="Proteomes" id="UP001168613"/>
    </source>
</evidence>
<dbReference type="InterPro" id="IPR014748">
    <property type="entry name" value="Enoyl-CoA_hydra_C"/>
</dbReference>
<dbReference type="SUPFAM" id="SSF52096">
    <property type="entry name" value="ClpP/crotonase"/>
    <property type="match status" value="1"/>
</dbReference>
<dbReference type="InterPro" id="IPR001753">
    <property type="entry name" value="Enoyl-CoA_hydra/iso"/>
</dbReference>